<protein>
    <submittedName>
        <fullName evidence="8">ABC transporter permease</fullName>
    </submittedName>
</protein>
<feature type="transmembrane region" description="Helical" evidence="5">
    <location>
        <begin position="193"/>
        <end position="217"/>
    </location>
</feature>
<evidence type="ECO:0000256" key="5">
    <source>
        <dbReference type="RuleBase" id="RU363032"/>
    </source>
</evidence>
<dbReference type="InterPro" id="IPR025966">
    <property type="entry name" value="OppC_N"/>
</dbReference>
<feature type="transmembrane region" description="Helical" evidence="5">
    <location>
        <begin position="43"/>
        <end position="64"/>
    </location>
</feature>
<feature type="domain" description="ABC transmembrane type-1" evidence="7">
    <location>
        <begin position="189"/>
        <end position="381"/>
    </location>
</feature>
<dbReference type="Pfam" id="PF12911">
    <property type="entry name" value="OppC_N"/>
    <property type="match status" value="1"/>
</dbReference>
<evidence type="ECO:0000256" key="2">
    <source>
        <dbReference type="ARBA" id="ARBA00022692"/>
    </source>
</evidence>
<proteinExistence type="inferred from homology"/>
<sequence>MSQTEASDVALTGGAATAPARRKPRLSPLNQRRWRNFKRNRRALWSLVIFGILFGLSLFAEVLANDKPLLVSYRGEVRAPIISFYSEQDFGGDFPTEAGYTDVEVQCLIKTGGLLSCFDDPQGLIDAAEAGSIDDPDFVKGWMLWPLIPYSYDTIVDIPGVAPSAPDGNNWLGTDDTKRDVAARVIYGFRLSILFALIVTTAASLIGVVAGAVQGYFGGWTDLIFQRIIEIWTGTPSLYVIIIVFAILGRSFWLLVFLTVLFGWPALVGVVRAEFLRARNFEYVRAARALGVSDRTIMFRHMLPNAMVATVTMLPFLVTGSIATLASLDFLGFGLPSSAPSLGELTLQAKQNLQAPWLGFTAFVTFAVMLSLLVFIFEGIRDAFDPRKTFQ</sequence>
<dbReference type="SUPFAM" id="SSF161098">
    <property type="entry name" value="MetI-like"/>
    <property type="match status" value="1"/>
</dbReference>
<reference evidence="8" key="1">
    <citation type="submission" date="2021-10" db="EMBL/GenBank/DDBJ databases">
        <title>Loktanella gaetbuli sp. nov., isolated from a tidal flat.</title>
        <authorList>
            <person name="Park S."/>
            <person name="Yoon J.-H."/>
        </authorList>
    </citation>
    <scope>NUCLEOTIDE SEQUENCE</scope>
    <source>
        <strain evidence="8">TSTF-M6</strain>
    </source>
</reference>
<dbReference type="Gene3D" id="1.10.3720.10">
    <property type="entry name" value="MetI-like"/>
    <property type="match status" value="1"/>
</dbReference>
<dbReference type="Pfam" id="PF00528">
    <property type="entry name" value="BPD_transp_1"/>
    <property type="match status" value="1"/>
</dbReference>
<dbReference type="PANTHER" id="PTHR30325:SF0">
    <property type="entry name" value="INNER MEMBRANE ABC TRANSPORTER PERMEASE PROTEIN YEJE"/>
    <property type="match status" value="1"/>
</dbReference>
<keyword evidence="9" id="KW-1185">Reference proteome</keyword>
<evidence type="ECO:0000256" key="1">
    <source>
        <dbReference type="ARBA" id="ARBA00004651"/>
    </source>
</evidence>
<keyword evidence="2 5" id="KW-0812">Transmembrane</keyword>
<dbReference type="PROSITE" id="PS50928">
    <property type="entry name" value="ABC_TM1"/>
    <property type="match status" value="1"/>
</dbReference>
<evidence type="ECO:0000256" key="4">
    <source>
        <dbReference type="ARBA" id="ARBA00023136"/>
    </source>
</evidence>
<dbReference type="RefSeq" id="WP_090159028.1">
    <property type="nucleotide sequence ID" value="NZ_JAJATZ010000004.1"/>
</dbReference>
<dbReference type="PANTHER" id="PTHR30325">
    <property type="entry name" value="MEMBRANE COMPONENT OF ABC TRANSPORTER"/>
    <property type="match status" value="1"/>
</dbReference>
<keyword evidence="5" id="KW-0813">Transport</keyword>
<comment type="similarity">
    <text evidence="5">Belongs to the binding-protein-dependent transport system permease family.</text>
</comment>
<organism evidence="8 9">
    <name type="scientific">Loktanella gaetbuli</name>
    <dbReference type="NCBI Taxonomy" id="2881335"/>
    <lineage>
        <taxon>Bacteria</taxon>
        <taxon>Pseudomonadati</taxon>
        <taxon>Pseudomonadota</taxon>
        <taxon>Alphaproteobacteria</taxon>
        <taxon>Rhodobacterales</taxon>
        <taxon>Roseobacteraceae</taxon>
        <taxon>Loktanella</taxon>
    </lineage>
</organism>
<dbReference type="EMBL" id="JAJATZ010000004">
    <property type="protein sequence ID" value="MCB5199636.1"/>
    <property type="molecule type" value="Genomic_DNA"/>
</dbReference>
<evidence type="ECO:0000256" key="6">
    <source>
        <dbReference type="SAM" id="MobiDB-lite"/>
    </source>
</evidence>
<feature type="region of interest" description="Disordered" evidence="6">
    <location>
        <begin position="1"/>
        <end position="23"/>
    </location>
</feature>
<comment type="caution">
    <text evidence="8">The sequence shown here is derived from an EMBL/GenBank/DDBJ whole genome shotgun (WGS) entry which is preliminary data.</text>
</comment>
<feature type="transmembrane region" description="Helical" evidence="5">
    <location>
        <begin position="355"/>
        <end position="377"/>
    </location>
</feature>
<feature type="transmembrane region" description="Helical" evidence="5">
    <location>
        <begin position="308"/>
        <end position="335"/>
    </location>
</feature>
<comment type="subcellular location">
    <subcellularLocation>
        <location evidence="1 5">Cell membrane</location>
        <topology evidence="1 5">Multi-pass membrane protein</topology>
    </subcellularLocation>
</comment>
<name>A0ABS8BVS5_9RHOB</name>
<accession>A0ABS8BVS5</accession>
<dbReference type="InterPro" id="IPR035906">
    <property type="entry name" value="MetI-like_sf"/>
</dbReference>
<gene>
    <name evidence="8" type="ORF">LGQ03_10320</name>
</gene>
<evidence type="ECO:0000259" key="7">
    <source>
        <dbReference type="PROSITE" id="PS50928"/>
    </source>
</evidence>
<keyword evidence="3 5" id="KW-1133">Transmembrane helix</keyword>
<evidence type="ECO:0000313" key="9">
    <source>
        <dbReference type="Proteomes" id="UP001138961"/>
    </source>
</evidence>
<keyword evidence="4 5" id="KW-0472">Membrane</keyword>
<dbReference type="Proteomes" id="UP001138961">
    <property type="component" value="Unassembled WGS sequence"/>
</dbReference>
<evidence type="ECO:0000313" key="8">
    <source>
        <dbReference type="EMBL" id="MCB5199636.1"/>
    </source>
</evidence>
<evidence type="ECO:0000256" key="3">
    <source>
        <dbReference type="ARBA" id="ARBA00022989"/>
    </source>
</evidence>
<feature type="transmembrane region" description="Helical" evidence="5">
    <location>
        <begin position="229"/>
        <end position="248"/>
    </location>
</feature>
<dbReference type="CDD" id="cd06261">
    <property type="entry name" value="TM_PBP2"/>
    <property type="match status" value="1"/>
</dbReference>
<feature type="transmembrane region" description="Helical" evidence="5">
    <location>
        <begin position="254"/>
        <end position="275"/>
    </location>
</feature>
<dbReference type="InterPro" id="IPR000515">
    <property type="entry name" value="MetI-like"/>
</dbReference>